<dbReference type="GO" id="GO:0009252">
    <property type="term" value="P:peptidoglycan biosynthetic process"/>
    <property type="evidence" value="ECO:0007669"/>
    <property type="project" value="UniProtKB-UniRule"/>
</dbReference>
<evidence type="ECO:0000313" key="8">
    <source>
        <dbReference type="EMBL" id="SCM82975.1"/>
    </source>
</evidence>
<comment type="pathway">
    <text evidence="7">Cell wall biogenesis; peptidoglycan biosynthesis.</text>
</comment>
<evidence type="ECO:0000256" key="5">
    <source>
        <dbReference type="ARBA" id="ARBA00023235"/>
    </source>
</evidence>
<protein>
    <recommendedName>
        <fullName evidence="2 7">Glutamate racemase</fullName>
        <ecNumber evidence="2 7">5.1.1.3</ecNumber>
    </recommendedName>
</protein>
<feature type="binding site" evidence="7">
    <location>
        <begin position="11"/>
        <end position="12"/>
    </location>
    <ligand>
        <name>substrate</name>
    </ligand>
</feature>
<dbReference type="PROSITE" id="PS00924">
    <property type="entry name" value="ASP_GLU_RACEMASE_2"/>
    <property type="match status" value="1"/>
</dbReference>
<comment type="similarity">
    <text evidence="7">Belongs to the aspartate/glutamate racemases family.</text>
</comment>
<dbReference type="UniPathway" id="UPA00219"/>
<dbReference type="FunFam" id="3.40.50.1860:FF:000001">
    <property type="entry name" value="Glutamate racemase"/>
    <property type="match status" value="1"/>
</dbReference>
<evidence type="ECO:0000256" key="1">
    <source>
        <dbReference type="ARBA" id="ARBA00001602"/>
    </source>
</evidence>
<dbReference type="EC" id="5.1.1.3" evidence="2 7"/>
<dbReference type="InterPro" id="IPR033134">
    <property type="entry name" value="Asp/Glu_racemase_AS_2"/>
</dbReference>
<dbReference type="RefSeq" id="WP_288185523.1">
    <property type="nucleotide sequence ID" value="NZ_LT608335.1"/>
</dbReference>
<dbReference type="HAMAP" id="MF_00258">
    <property type="entry name" value="Glu_racemase"/>
    <property type="match status" value="1"/>
</dbReference>
<accession>A0A212LZF5</accession>
<dbReference type="AlphaFoldDB" id="A0A212LZF5"/>
<keyword evidence="4 7" id="KW-0573">Peptidoglycan synthesis</keyword>
<organism evidence="8">
    <name type="scientific">uncultured Sporomusa sp</name>
    <dbReference type="NCBI Taxonomy" id="307249"/>
    <lineage>
        <taxon>Bacteria</taxon>
        <taxon>Bacillati</taxon>
        <taxon>Bacillota</taxon>
        <taxon>Negativicutes</taxon>
        <taxon>Selenomonadales</taxon>
        <taxon>Sporomusaceae</taxon>
        <taxon>Sporomusa</taxon>
        <taxon>environmental samples</taxon>
    </lineage>
</organism>
<feature type="binding site" evidence="7">
    <location>
        <begin position="75"/>
        <end position="76"/>
    </location>
    <ligand>
        <name>substrate</name>
    </ligand>
</feature>
<comment type="function">
    <text evidence="7">Provides the (R)-glutamate required for cell wall biosynthesis.</text>
</comment>
<gene>
    <name evidence="7 8" type="primary">murI</name>
    <name evidence="8" type="ORF">KL86SPO_50747</name>
</gene>
<feature type="active site" description="Proton donor/acceptor" evidence="7">
    <location>
        <position position="74"/>
    </location>
</feature>
<name>A0A212LZF5_9FIRM</name>
<dbReference type="InterPro" id="IPR015942">
    <property type="entry name" value="Asp/Glu/hydantoin_racemase"/>
</dbReference>
<evidence type="ECO:0000256" key="6">
    <source>
        <dbReference type="ARBA" id="ARBA00023316"/>
    </source>
</evidence>
<keyword evidence="5 7" id="KW-0413">Isomerase</keyword>
<evidence type="ECO:0000256" key="7">
    <source>
        <dbReference type="HAMAP-Rule" id="MF_00258"/>
    </source>
</evidence>
<dbReference type="PANTHER" id="PTHR21198:SF2">
    <property type="entry name" value="GLUTAMATE RACEMASE"/>
    <property type="match status" value="1"/>
</dbReference>
<evidence type="ECO:0000256" key="2">
    <source>
        <dbReference type="ARBA" id="ARBA00013090"/>
    </source>
</evidence>
<dbReference type="SUPFAM" id="SSF53681">
    <property type="entry name" value="Aspartate/glutamate racemase"/>
    <property type="match status" value="2"/>
</dbReference>
<reference evidence="8" key="1">
    <citation type="submission" date="2016-08" db="EMBL/GenBank/DDBJ databases">
        <authorList>
            <person name="Seilhamer J.J."/>
        </authorList>
    </citation>
    <scope>NUCLEOTIDE SEQUENCE</scope>
    <source>
        <strain evidence="8">86</strain>
    </source>
</reference>
<dbReference type="EMBL" id="FMJE01000005">
    <property type="protein sequence ID" value="SCM82975.1"/>
    <property type="molecule type" value="Genomic_DNA"/>
</dbReference>
<feature type="active site" description="Proton donor/acceptor" evidence="7">
    <location>
        <position position="184"/>
    </location>
</feature>
<dbReference type="GO" id="GO:0008360">
    <property type="term" value="P:regulation of cell shape"/>
    <property type="evidence" value="ECO:0007669"/>
    <property type="project" value="UniProtKB-KW"/>
</dbReference>
<dbReference type="GO" id="GO:0071555">
    <property type="term" value="P:cell wall organization"/>
    <property type="evidence" value="ECO:0007669"/>
    <property type="project" value="UniProtKB-KW"/>
</dbReference>
<evidence type="ECO:0000256" key="4">
    <source>
        <dbReference type="ARBA" id="ARBA00022984"/>
    </source>
</evidence>
<dbReference type="InterPro" id="IPR001920">
    <property type="entry name" value="Asp/Glu_race"/>
</dbReference>
<evidence type="ECO:0000256" key="3">
    <source>
        <dbReference type="ARBA" id="ARBA00022960"/>
    </source>
</evidence>
<dbReference type="GO" id="GO:0008881">
    <property type="term" value="F:glutamate racemase activity"/>
    <property type="evidence" value="ECO:0007669"/>
    <property type="project" value="UniProtKB-UniRule"/>
</dbReference>
<feature type="binding site" evidence="7">
    <location>
        <begin position="185"/>
        <end position="186"/>
    </location>
    <ligand>
        <name>substrate</name>
    </ligand>
</feature>
<sequence>MANNAPIGVFDSGIGGLTVVKEVINLMPNENIVYFGDTGRTPYGPRPVEQIIEFTNQILDFLNGQGVKMAIMACNTITMWTLEQALSRYAFPIVGMNTGEQLALAATKSKHIGIAATQATINSGKHAQRITAADASAKVFPQACPPLCPMVESEVLEGAEAEAACREYLLPMKEAGVDTVVLACTHYPFLLAPIKHILGPEVTVIDPAKQTALDAQQVLKDMNLLADPGQQAVRRFCFSADPARAKRLAERIIDAPLHNFEQVNILE</sequence>
<dbReference type="PANTHER" id="PTHR21198">
    <property type="entry name" value="GLUTAMATE RACEMASE"/>
    <property type="match status" value="1"/>
</dbReference>
<feature type="binding site" evidence="7">
    <location>
        <begin position="43"/>
        <end position="44"/>
    </location>
    <ligand>
        <name>substrate</name>
    </ligand>
</feature>
<keyword evidence="3 7" id="KW-0133">Cell shape</keyword>
<dbReference type="InterPro" id="IPR004391">
    <property type="entry name" value="Glu_race"/>
</dbReference>
<dbReference type="Gene3D" id="3.40.50.1860">
    <property type="match status" value="2"/>
</dbReference>
<keyword evidence="6 7" id="KW-0961">Cell wall biogenesis/degradation</keyword>
<comment type="catalytic activity">
    <reaction evidence="1 7">
        <text>L-glutamate = D-glutamate</text>
        <dbReference type="Rhea" id="RHEA:12813"/>
        <dbReference type="ChEBI" id="CHEBI:29985"/>
        <dbReference type="ChEBI" id="CHEBI:29986"/>
        <dbReference type="EC" id="5.1.1.3"/>
    </reaction>
</comment>
<dbReference type="NCBIfam" id="TIGR00067">
    <property type="entry name" value="glut_race"/>
    <property type="match status" value="1"/>
</dbReference>
<proteinExistence type="inferred from homology"/>
<dbReference type="Pfam" id="PF01177">
    <property type="entry name" value="Asp_Glu_race"/>
    <property type="match status" value="1"/>
</dbReference>